<dbReference type="KEGG" id="azz:DEW08_09390"/>
<name>A0A2S2CQ36_9PROT</name>
<sequence>MDGMSGMQRRTHLRDGRLPLLVRLMRMPRLWAERRAYRNRLATMDPHLWADIGLDERTVREELGKPFWRP</sequence>
<gene>
    <name evidence="1" type="ORF">DEW08_09390</name>
</gene>
<organism evidence="1 2">
    <name type="scientific">Azospirillum thermophilum</name>
    <dbReference type="NCBI Taxonomy" id="2202148"/>
    <lineage>
        <taxon>Bacteria</taxon>
        <taxon>Pseudomonadati</taxon>
        <taxon>Pseudomonadota</taxon>
        <taxon>Alphaproteobacteria</taxon>
        <taxon>Rhodospirillales</taxon>
        <taxon>Azospirillaceae</taxon>
        <taxon>Azospirillum</taxon>
    </lineage>
</organism>
<keyword evidence="2" id="KW-1185">Reference proteome</keyword>
<evidence type="ECO:0000313" key="1">
    <source>
        <dbReference type="EMBL" id="AWK86427.1"/>
    </source>
</evidence>
<reference evidence="2" key="1">
    <citation type="submission" date="2018-05" db="EMBL/GenBank/DDBJ databases">
        <title>Azospirillum thermophila sp. nov., a novel isolated from hot spring.</title>
        <authorList>
            <person name="Zhao Z."/>
        </authorList>
    </citation>
    <scope>NUCLEOTIDE SEQUENCE [LARGE SCALE GENOMIC DNA]</scope>
    <source>
        <strain evidence="2">CFH 70021</strain>
    </source>
</reference>
<evidence type="ECO:0008006" key="3">
    <source>
        <dbReference type="Google" id="ProtNLM"/>
    </source>
</evidence>
<protein>
    <recommendedName>
        <fullName evidence="3">DUF1127 domain-containing protein</fullName>
    </recommendedName>
</protein>
<dbReference type="AlphaFoldDB" id="A0A2S2CQ36"/>
<dbReference type="EMBL" id="CP029353">
    <property type="protein sequence ID" value="AWK86427.1"/>
    <property type="molecule type" value="Genomic_DNA"/>
</dbReference>
<proteinExistence type="predicted"/>
<evidence type="ECO:0000313" key="2">
    <source>
        <dbReference type="Proteomes" id="UP000245629"/>
    </source>
</evidence>
<dbReference type="OrthoDB" id="7376415at2"/>
<accession>A0A2S2CQ36</accession>
<dbReference type="Proteomes" id="UP000245629">
    <property type="component" value="Chromosome 2"/>
</dbReference>